<evidence type="ECO:0000256" key="1">
    <source>
        <dbReference type="SAM" id="MobiDB-lite"/>
    </source>
</evidence>
<dbReference type="Proteomes" id="UP000485058">
    <property type="component" value="Unassembled WGS sequence"/>
</dbReference>
<comment type="caution">
    <text evidence="2">The sequence shown here is derived from an EMBL/GenBank/DDBJ whole genome shotgun (WGS) entry which is preliminary data.</text>
</comment>
<evidence type="ECO:0000313" key="2">
    <source>
        <dbReference type="EMBL" id="GFH09156.1"/>
    </source>
</evidence>
<gene>
    <name evidence="2" type="ORF">HaLaN_04251</name>
</gene>
<feature type="compositionally biased region" description="Polar residues" evidence="1">
    <location>
        <begin position="230"/>
        <end position="253"/>
    </location>
</feature>
<keyword evidence="3" id="KW-1185">Reference proteome</keyword>
<protein>
    <submittedName>
        <fullName evidence="2">Uncharacterized protein</fullName>
    </submittedName>
</protein>
<proteinExistence type="predicted"/>
<reference evidence="2 3" key="1">
    <citation type="submission" date="2020-02" db="EMBL/GenBank/DDBJ databases">
        <title>Draft genome sequence of Haematococcus lacustris strain NIES-144.</title>
        <authorList>
            <person name="Morimoto D."/>
            <person name="Nakagawa S."/>
            <person name="Yoshida T."/>
            <person name="Sawayama S."/>
        </authorList>
    </citation>
    <scope>NUCLEOTIDE SEQUENCE [LARGE SCALE GENOMIC DNA]</scope>
    <source>
        <strain evidence="2 3">NIES-144</strain>
    </source>
</reference>
<sequence length="331" mass="35545">MAGPLYDSKGYRFEPPAACLIAAPAATKALQNAQAEAAAMSTPCGPRFAAAQEYNAQKARAKEEYDDWQRPNKPAFPETLTSVEHPLRTAANDASALPFYTTRGIPAPYTDVQVPAGKRTYPRDERYGTTSHLDATLSPRTGTELLAARHEASILRSSVTAQAAQVAEALAQLRAQGTAAGGVGLRPRSAQPLVEGSTASPACMNTAATRNLRHLPGPALLTADYAESDASGSSNGAWSQHSPRFASQLSPGSPSAALWSTFPNRDRELQQQERHAATQQVVLEVEEQQALAAELLRQYPHGIPKWLMLKLQRERPGLQLPGLGYGMLPSR</sequence>
<evidence type="ECO:0000313" key="3">
    <source>
        <dbReference type="Proteomes" id="UP000485058"/>
    </source>
</evidence>
<name>A0A699YQH8_HAELA</name>
<dbReference type="AlphaFoldDB" id="A0A699YQH8"/>
<feature type="region of interest" description="Disordered" evidence="1">
    <location>
        <begin position="227"/>
        <end position="257"/>
    </location>
</feature>
<dbReference type="EMBL" id="BLLF01000213">
    <property type="protein sequence ID" value="GFH09156.1"/>
    <property type="molecule type" value="Genomic_DNA"/>
</dbReference>
<organism evidence="2 3">
    <name type="scientific">Haematococcus lacustris</name>
    <name type="common">Green alga</name>
    <name type="synonym">Haematococcus pluvialis</name>
    <dbReference type="NCBI Taxonomy" id="44745"/>
    <lineage>
        <taxon>Eukaryota</taxon>
        <taxon>Viridiplantae</taxon>
        <taxon>Chlorophyta</taxon>
        <taxon>core chlorophytes</taxon>
        <taxon>Chlorophyceae</taxon>
        <taxon>CS clade</taxon>
        <taxon>Chlamydomonadales</taxon>
        <taxon>Haematococcaceae</taxon>
        <taxon>Haematococcus</taxon>
    </lineage>
</organism>
<accession>A0A699YQH8</accession>